<reference evidence="1 2" key="1">
    <citation type="journal article" date="2011" name="J. Bacteriol.">
        <title>Genome sequence of Haloplasma contractile, an unusual contractile bacterium from a deep-sea anoxic brine lake.</title>
        <authorList>
            <person name="Antunes A."/>
            <person name="Alam I."/>
            <person name="El Dorry H."/>
            <person name="Siam R."/>
            <person name="Robertson A."/>
            <person name="Bajic V.B."/>
            <person name="Stingl U."/>
        </authorList>
    </citation>
    <scope>NUCLEOTIDE SEQUENCE [LARGE SCALE GENOMIC DNA]</scope>
    <source>
        <strain evidence="1 2">SSD-17B</strain>
    </source>
</reference>
<dbReference type="EMBL" id="AFNU02000005">
    <property type="protein sequence ID" value="ERJ12272.1"/>
    <property type="molecule type" value="Genomic_DNA"/>
</dbReference>
<evidence type="ECO:0000313" key="1">
    <source>
        <dbReference type="EMBL" id="ERJ12272.1"/>
    </source>
</evidence>
<dbReference type="InParanoid" id="F7Q1R5"/>
<accession>F7Q1R5</accession>
<dbReference type="RefSeq" id="WP_008825278.1">
    <property type="nucleotide sequence ID" value="NZ_AFNU02000005.1"/>
</dbReference>
<dbReference type="STRING" id="1033810.HLPCO_001799"/>
<dbReference type="Proteomes" id="UP000005707">
    <property type="component" value="Unassembled WGS sequence"/>
</dbReference>
<dbReference type="AlphaFoldDB" id="F7Q1R5"/>
<evidence type="ECO:0000313" key="2">
    <source>
        <dbReference type="Proteomes" id="UP000005707"/>
    </source>
</evidence>
<dbReference type="Pfam" id="PF07751">
    <property type="entry name" value="Abi_2"/>
    <property type="match status" value="1"/>
</dbReference>
<proteinExistence type="predicted"/>
<dbReference type="eggNOG" id="ENOG502ZEXI">
    <property type="taxonomic scope" value="Bacteria"/>
</dbReference>
<sequence length="255" mass="30612">MNLEIIIKNYKEQGIIIKDEIEFKKWLTIKGIKRYSKVIDILQQHTGNITDEHIYDLYRYDIRLRRNIIYYLTMLEVYMRAFINNRYENESLSKSNVELFLRSILETGNDKYLKESINDCMKILKKTKRHETSFFDIIEESTMYLPINLILCLDIRIINTIFDSNYSDYTIIEMNLNAIKELRNKTFHHNILLNTELKECQPKKDLGNSLRENLTNLLYMLPRTYREGFKNAINNCIKDKHKGKLRIPENLRVII</sequence>
<keyword evidence="2" id="KW-1185">Reference proteome</keyword>
<organism evidence="1 2">
    <name type="scientific">Haloplasma contractile SSD-17B</name>
    <dbReference type="NCBI Taxonomy" id="1033810"/>
    <lineage>
        <taxon>Bacteria</taxon>
        <taxon>Bacillati</taxon>
        <taxon>Mycoplasmatota</taxon>
        <taxon>Mollicutes</taxon>
        <taxon>Haloplasmatales</taxon>
        <taxon>Haloplasmataceae</taxon>
        <taxon>Haloplasma</taxon>
    </lineage>
</organism>
<name>F7Q1R5_9MOLU</name>
<dbReference type="OrthoDB" id="10020442at2"/>
<comment type="caution">
    <text evidence="1">The sequence shown here is derived from an EMBL/GenBank/DDBJ whole genome shotgun (WGS) entry which is preliminary data.</text>
</comment>
<reference evidence="1 2" key="2">
    <citation type="journal article" date="2013" name="PLoS ONE">
        <title>INDIGO - INtegrated Data Warehouse of MIcrobial GenOmes with Examples from the Red Sea Extremophiles.</title>
        <authorList>
            <person name="Alam I."/>
            <person name="Antunes A."/>
            <person name="Kamau A.A."/>
            <person name="Ba Alawi W."/>
            <person name="Kalkatawi M."/>
            <person name="Stingl U."/>
            <person name="Bajic V.B."/>
        </authorList>
    </citation>
    <scope>NUCLEOTIDE SEQUENCE [LARGE SCALE GENOMIC DNA]</scope>
    <source>
        <strain evidence="1 2">SSD-17B</strain>
    </source>
</reference>
<gene>
    <name evidence="1" type="ORF">HLPCO_001799</name>
</gene>
<protein>
    <submittedName>
        <fullName evidence="1">Abi-like protein</fullName>
    </submittedName>
</protein>
<dbReference type="InterPro" id="IPR011664">
    <property type="entry name" value="Abi_system_AbiD/AbiF-like"/>
</dbReference>